<proteinExistence type="predicted"/>
<accession>W5VJP3</accession>
<protein>
    <submittedName>
        <fullName evidence="1">Uncharacterized protein</fullName>
    </submittedName>
</protein>
<organism evidence="1">
    <name type="scientific">uncultured bacterium pAB2</name>
    <dbReference type="NCBI Taxonomy" id="1448270"/>
    <lineage>
        <taxon>Bacteria</taxon>
        <taxon>environmental samples</taxon>
    </lineage>
</organism>
<dbReference type="AlphaFoldDB" id="W5VJP3"/>
<name>W5VJP3_9BACT</name>
<sequence>MTLKAASFSNGMAAGAEAARRPLLNNPAARNTAAAAGEIRNFMGSPVSWWWIPAGVLRSCGG</sequence>
<evidence type="ECO:0000313" key="1">
    <source>
        <dbReference type="EMBL" id="AHH81908.1"/>
    </source>
</evidence>
<reference evidence="1" key="1">
    <citation type="submission" date="2013-10" db="EMBL/GenBank/DDBJ databases">
        <title>Metagenomics reveals new arsenic resistant genes.</title>
        <authorList>
            <person name="Sharma R."/>
        </authorList>
    </citation>
    <scope>NUCLEOTIDE SEQUENCE</scope>
</reference>
<dbReference type="EMBL" id="KF752584">
    <property type="protein sequence ID" value="AHH81908.1"/>
    <property type="molecule type" value="Genomic_DNA"/>
</dbReference>